<dbReference type="GO" id="GO:0006805">
    <property type="term" value="P:xenobiotic metabolic process"/>
    <property type="evidence" value="ECO:0007669"/>
    <property type="project" value="TreeGrafter"/>
</dbReference>
<name>A0AAD9R8D9_9HYME</name>
<dbReference type="PRINTS" id="PR00463">
    <property type="entry name" value="EP450I"/>
</dbReference>
<dbReference type="GO" id="GO:0020037">
    <property type="term" value="F:heme binding"/>
    <property type="evidence" value="ECO:0007669"/>
    <property type="project" value="InterPro"/>
</dbReference>
<evidence type="ECO:0000256" key="6">
    <source>
        <dbReference type="ARBA" id="ARBA00023004"/>
    </source>
</evidence>
<comment type="cofactor">
    <cofactor evidence="1 8">
        <name>heme</name>
        <dbReference type="ChEBI" id="CHEBI:30413"/>
    </cofactor>
</comment>
<dbReference type="InterPro" id="IPR036396">
    <property type="entry name" value="Cyt_P450_sf"/>
</dbReference>
<evidence type="ECO:0000313" key="11">
    <source>
        <dbReference type="Proteomes" id="UP001258017"/>
    </source>
</evidence>
<evidence type="ECO:0000256" key="4">
    <source>
        <dbReference type="ARBA" id="ARBA00022723"/>
    </source>
</evidence>
<keyword evidence="3 8" id="KW-0349">Heme</keyword>
<comment type="caution">
    <text evidence="10">The sequence shown here is derived from an EMBL/GenBank/DDBJ whole genome shotgun (WGS) entry which is preliminary data.</text>
</comment>
<dbReference type="InterPro" id="IPR002401">
    <property type="entry name" value="Cyt_P450_E_grp-I"/>
</dbReference>
<dbReference type="AlphaFoldDB" id="A0AAD9R8D9"/>
<keyword evidence="6 8" id="KW-0408">Iron</keyword>
<dbReference type="Proteomes" id="UP001258017">
    <property type="component" value="Unassembled WGS sequence"/>
</dbReference>
<evidence type="ECO:0000256" key="5">
    <source>
        <dbReference type="ARBA" id="ARBA00023002"/>
    </source>
</evidence>
<dbReference type="FunFam" id="1.10.630.10:FF:000036">
    <property type="entry name" value="CYtochrome P450 family"/>
    <property type="match status" value="1"/>
</dbReference>
<evidence type="ECO:0000256" key="2">
    <source>
        <dbReference type="ARBA" id="ARBA00010617"/>
    </source>
</evidence>
<sequence length="500" mass="58096">MLFETISLLFVVLFLCCIYDCLKPNYFPPGPFWLPVIGCYPIFKLLRWKYGYVYLAFKRLEETYGPILGLKLGRQKLVVISSYDLVKKALLRDEFNGRPDEYFFRVRAFGKRKGVLFTEGQMWSQSRRFTMRHLRTFGLGQSLMNTRLITEAQSLVDHLRRQSENGPVLMHTAFDIAVLNALWTMLAGSRFQYDDKRSNEMLEAVHDSFKISDTMGGILSQMPYLRFIIPKLSGYSELMRLLQKLWKFLDEEITEHEKKLTDGQPQDLIEAFLLEAASRNPENDDDIFDRENLLILCLDLFLAGSQTTTDTLASAILFLALNPKWIKILQEELDKQTGRTRPPTLEDSSSLPTIEAFLAEVQRYLILAPLGVPHRTMNDVDFNGYRIPKDTLILFDFYSVHNDPAYWTNPEEFKPERFLDDKGQFCQQTANMPFGLGKRRCLGEILARSSLFIYFVYFIHFFDFEISSLHGKPDPNGYDGFTISPKPYYLVLSMRSDMKH</sequence>
<evidence type="ECO:0008006" key="12">
    <source>
        <dbReference type="Google" id="ProtNLM"/>
    </source>
</evidence>
<dbReference type="InterPro" id="IPR001128">
    <property type="entry name" value="Cyt_P450"/>
</dbReference>
<dbReference type="PROSITE" id="PS00086">
    <property type="entry name" value="CYTOCHROME_P450"/>
    <property type="match status" value="1"/>
</dbReference>
<comment type="similarity">
    <text evidence="2 9">Belongs to the cytochrome P450 family.</text>
</comment>
<dbReference type="GO" id="GO:0006082">
    <property type="term" value="P:organic acid metabolic process"/>
    <property type="evidence" value="ECO:0007669"/>
    <property type="project" value="TreeGrafter"/>
</dbReference>
<dbReference type="GO" id="GO:0005737">
    <property type="term" value="C:cytoplasm"/>
    <property type="evidence" value="ECO:0007669"/>
    <property type="project" value="TreeGrafter"/>
</dbReference>
<keyword evidence="11" id="KW-1185">Reference proteome</keyword>
<keyword evidence="7 9" id="KW-0503">Monooxygenase</keyword>
<dbReference type="GO" id="GO:0008395">
    <property type="term" value="F:steroid hydroxylase activity"/>
    <property type="evidence" value="ECO:0007669"/>
    <property type="project" value="TreeGrafter"/>
</dbReference>
<reference evidence="10" key="1">
    <citation type="submission" date="2021-08" db="EMBL/GenBank/DDBJ databases">
        <authorList>
            <person name="Misof B."/>
            <person name="Oliver O."/>
            <person name="Podsiadlowski L."/>
            <person name="Donath A."/>
            <person name="Peters R."/>
            <person name="Mayer C."/>
            <person name="Rust J."/>
            <person name="Gunkel S."/>
            <person name="Lesny P."/>
            <person name="Martin S."/>
            <person name="Oeyen J.P."/>
            <person name="Petersen M."/>
            <person name="Panagiotis P."/>
            <person name="Wilbrandt J."/>
            <person name="Tanja T."/>
        </authorList>
    </citation>
    <scope>NUCLEOTIDE SEQUENCE</scope>
    <source>
        <strain evidence="10">GBR_01_08_01A</strain>
        <tissue evidence="10">Thorax + abdomen</tissue>
    </source>
</reference>
<reference evidence="10" key="2">
    <citation type="journal article" date="2023" name="Commun. Biol.">
        <title>Intrasexual cuticular hydrocarbon dimorphism in a wasp sheds light on hydrocarbon biosynthesis genes in Hymenoptera.</title>
        <authorList>
            <person name="Moris V.C."/>
            <person name="Podsiadlowski L."/>
            <person name="Martin S."/>
            <person name="Oeyen J.P."/>
            <person name="Donath A."/>
            <person name="Petersen M."/>
            <person name="Wilbrandt J."/>
            <person name="Misof B."/>
            <person name="Liedtke D."/>
            <person name="Thamm M."/>
            <person name="Scheiner R."/>
            <person name="Schmitt T."/>
            <person name="Niehuis O."/>
        </authorList>
    </citation>
    <scope>NUCLEOTIDE SEQUENCE</scope>
    <source>
        <strain evidence="10">GBR_01_08_01A</strain>
    </source>
</reference>
<gene>
    <name evidence="10" type="ORF">KPH14_002605</name>
</gene>
<keyword evidence="5 9" id="KW-0560">Oxidoreductase</keyword>
<dbReference type="PANTHER" id="PTHR24300:SF376">
    <property type="entry name" value="CYTOCHROME P450 15A1"/>
    <property type="match status" value="1"/>
</dbReference>
<dbReference type="InterPro" id="IPR050182">
    <property type="entry name" value="Cytochrome_P450_fam2"/>
</dbReference>
<dbReference type="SUPFAM" id="SSF48264">
    <property type="entry name" value="Cytochrome P450"/>
    <property type="match status" value="1"/>
</dbReference>
<dbReference type="InterPro" id="IPR017972">
    <property type="entry name" value="Cyt_P450_CS"/>
</dbReference>
<evidence type="ECO:0000256" key="7">
    <source>
        <dbReference type="ARBA" id="ARBA00023033"/>
    </source>
</evidence>
<dbReference type="GO" id="GO:0005506">
    <property type="term" value="F:iron ion binding"/>
    <property type="evidence" value="ECO:0007669"/>
    <property type="project" value="InterPro"/>
</dbReference>
<organism evidence="10 11">
    <name type="scientific">Odynerus spinipes</name>
    <dbReference type="NCBI Taxonomy" id="1348599"/>
    <lineage>
        <taxon>Eukaryota</taxon>
        <taxon>Metazoa</taxon>
        <taxon>Ecdysozoa</taxon>
        <taxon>Arthropoda</taxon>
        <taxon>Hexapoda</taxon>
        <taxon>Insecta</taxon>
        <taxon>Pterygota</taxon>
        <taxon>Neoptera</taxon>
        <taxon>Endopterygota</taxon>
        <taxon>Hymenoptera</taxon>
        <taxon>Apocrita</taxon>
        <taxon>Aculeata</taxon>
        <taxon>Vespoidea</taxon>
        <taxon>Vespidae</taxon>
        <taxon>Eumeninae</taxon>
        <taxon>Odynerus</taxon>
    </lineage>
</organism>
<proteinExistence type="inferred from homology"/>
<evidence type="ECO:0000256" key="9">
    <source>
        <dbReference type="RuleBase" id="RU000461"/>
    </source>
</evidence>
<feature type="binding site" description="axial binding residue" evidence="8">
    <location>
        <position position="441"/>
    </location>
    <ligand>
        <name>heme</name>
        <dbReference type="ChEBI" id="CHEBI:30413"/>
    </ligand>
    <ligandPart>
        <name>Fe</name>
        <dbReference type="ChEBI" id="CHEBI:18248"/>
    </ligandPart>
</feature>
<dbReference type="GO" id="GO:0016712">
    <property type="term" value="F:oxidoreductase activity, acting on paired donors, with incorporation or reduction of molecular oxygen, reduced flavin or flavoprotein as one donor, and incorporation of one atom of oxygen"/>
    <property type="evidence" value="ECO:0007669"/>
    <property type="project" value="TreeGrafter"/>
</dbReference>
<evidence type="ECO:0000256" key="8">
    <source>
        <dbReference type="PIRSR" id="PIRSR602401-1"/>
    </source>
</evidence>
<accession>A0AAD9R8D9</accession>
<protein>
    <recommendedName>
        <fullName evidence="12">Cytochrome P450</fullName>
    </recommendedName>
</protein>
<evidence type="ECO:0000256" key="1">
    <source>
        <dbReference type="ARBA" id="ARBA00001971"/>
    </source>
</evidence>
<dbReference type="PANTHER" id="PTHR24300">
    <property type="entry name" value="CYTOCHROME P450 508A4-RELATED"/>
    <property type="match status" value="1"/>
</dbReference>
<dbReference type="Gene3D" id="1.10.630.10">
    <property type="entry name" value="Cytochrome P450"/>
    <property type="match status" value="1"/>
</dbReference>
<evidence type="ECO:0000313" key="10">
    <source>
        <dbReference type="EMBL" id="KAK2574914.1"/>
    </source>
</evidence>
<dbReference type="PRINTS" id="PR00385">
    <property type="entry name" value="P450"/>
</dbReference>
<dbReference type="Pfam" id="PF00067">
    <property type="entry name" value="p450"/>
    <property type="match status" value="1"/>
</dbReference>
<dbReference type="EMBL" id="JAIFRP010004522">
    <property type="protein sequence ID" value="KAK2574914.1"/>
    <property type="molecule type" value="Genomic_DNA"/>
</dbReference>
<keyword evidence="4 8" id="KW-0479">Metal-binding</keyword>
<evidence type="ECO:0000256" key="3">
    <source>
        <dbReference type="ARBA" id="ARBA00022617"/>
    </source>
</evidence>